<dbReference type="GO" id="GO:0009636">
    <property type="term" value="P:response to toxic substance"/>
    <property type="evidence" value="ECO:0007669"/>
    <property type="project" value="UniProtKB-KW"/>
</dbReference>
<dbReference type="FunFam" id="3.20.20.10:FF:000016">
    <property type="entry name" value="D-serine dehydratase"/>
    <property type="match status" value="1"/>
</dbReference>
<dbReference type="GO" id="GO:0008721">
    <property type="term" value="F:D-serine ammonia-lyase activity"/>
    <property type="evidence" value="ECO:0007669"/>
    <property type="project" value="UniProtKB-EC"/>
</dbReference>
<evidence type="ECO:0000256" key="6">
    <source>
        <dbReference type="ARBA" id="ARBA00022833"/>
    </source>
</evidence>
<dbReference type="Pfam" id="PF01168">
    <property type="entry name" value="Ala_racemase_N"/>
    <property type="match status" value="1"/>
</dbReference>
<organism evidence="15 16">
    <name type="scientific">Rhizodiscina lignyota</name>
    <dbReference type="NCBI Taxonomy" id="1504668"/>
    <lineage>
        <taxon>Eukaryota</taxon>
        <taxon>Fungi</taxon>
        <taxon>Dikarya</taxon>
        <taxon>Ascomycota</taxon>
        <taxon>Pezizomycotina</taxon>
        <taxon>Dothideomycetes</taxon>
        <taxon>Pleosporomycetidae</taxon>
        <taxon>Aulographales</taxon>
        <taxon>Rhizodiscinaceae</taxon>
        <taxon>Rhizodiscina</taxon>
    </lineage>
</organism>
<evidence type="ECO:0000256" key="7">
    <source>
        <dbReference type="ARBA" id="ARBA00022898"/>
    </source>
</evidence>
<comment type="catalytic activity">
    <reaction evidence="9">
        <text>D-serine = pyruvate + NH4(+)</text>
        <dbReference type="Rhea" id="RHEA:13977"/>
        <dbReference type="ChEBI" id="CHEBI:15361"/>
        <dbReference type="ChEBI" id="CHEBI:28938"/>
        <dbReference type="ChEBI" id="CHEBI:35247"/>
        <dbReference type="EC" id="4.3.1.18"/>
    </reaction>
    <physiologicalReaction direction="left-to-right" evidence="9">
        <dbReference type="Rhea" id="RHEA:13978"/>
    </physiologicalReaction>
</comment>
<proteinExistence type="inferred from homology"/>
<name>A0A9P4MA65_9PEZI</name>
<comment type="cofactor">
    <cofactor evidence="2">
        <name>Zn(2+)</name>
        <dbReference type="ChEBI" id="CHEBI:29105"/>
    </cofactor>
</comment>
<keyword evidence="8" id="KW-0456">Lyase</keyword>
<accession>A0A9P4MA65</accession>
<dbReference type="AlphaFoldDB" id="A0A9P4MA65"/>
<comment type="similarity">
    <text evidence="3">Belongs to the DSD1 family.</text>
</comment>
<keyword evidence="5" id="KW-0479">Metal-binding</keyword>
<dbReference type="GO" id="GO:0046872">
    <property type="term" value="F:metal ion binding"/>
    <property type="evidence" value="ECO:0007669"/>
    <property type="project" value="UniProtKB-KW"/>
</dbReference>
<dbReference type="InterPro" id="IPR026956">
    <property type="entry name" value="D-ser_dehydrat-like_dom"/>
</dbReference>
<protein>
    <recommendedName>
        <fullName evidence="12">D-serine dehydratase</fullName>
        <ecNumber evidence="11">4.3.1.18</ecNumber>
    </recommendedName>
    <alternativeName>
        <fullName evidence="13">D-serine deaminase</fullName>
    </alternativeName>
</protein>
<evidence type="ECO:0000256" key="4">
    <source>
        <dbReference type="ARBA" id="ARBA00022575"/>
    </source>
</evidence>
<comment type="caution">
    <text evidence="15">The sequence shown here is derived from an EMBL/GenBank/DDBJ whole genome shotgun (WGS) entry which is preliminary data.</text>
</comment>
<dbReference type="Gene3D" id="2.40.37.20">
    <property type="entry name" value="D-serine dehydratase-like domain"/>
    <property type="match status" value="1"/>
</dbReference>
<dbReference type="Proteomes" id="UP000799772">
    <property type="component" value="Unassembled WGS sequence"/>
</dbReference>
<comment type="cofactor">
    <cofactor evidence="1">
        <name>pyridoxal 5'-phosphate</name>
        <dbReference type="ChEBI" id="CHEBI:597326"/>
    </cofactor>
</comment>
<dbReference type="PANTHER" id="PTHR28004">
    <property type="entry name" value="ZGC:162816-RELATED"/>
    <property type="match status" value="1"/>
</dbReference>
<reference evidence="15" key="1">
    <citation type="journal article" date="2020" name="Stud. Mycol.">
        <title>101 Dothideomycetes genomes: a test case for predicting lifestyles and emergence of pathogens.</title>
        <authorList>
            <person name="Haridas S."/>
            <person name="Albert R."/>
            <person name="Binder M."/>
            <person name="Bloem J."/>
            <person name="Labutti K."/>
            <person name="Salamov A."/>
            <person name="Andreopoulos B."/>
            <person name="Baker S."/>
            <person name="Barry K."/>
            <person name="Bills G."/>
            <person name="Bluhm B."/>
            <person name="Cannon C."/>
            <person name="Castanera R."/>
            <person name="Culley D."/>
            <person name="Daum C."/>
            <person name="Ezra D."/>
            <person name="Gonzalez J."/>
            <person name="Henrissat B."/>
            <person name="Kuo A."/>
            <person name="Liang C."/>
            <person name="Lipzen A."/>
            <person name="Lutzoni F."/>
            <person name="Magnuson J."/>
            <person name="Mondo S."/>
            <person name="Nolan M."/>
            <person name="Ohm R."/>
            <person name="Pangilinan J."/>
            <person name="Park H.-J."/>
            <person name="Ramirez L."/>
            <person name="Alfaro M."/>
            <person name="Sun H."/>
            <person name="Tritt A."/>
            <person name="Yoshinaga Y."/>
            <person name="Zwiers L.-H."/>
            <person name="Turgeon B."/>
            <person name="Goodwin S."/>
            <person name="Spatafora J."/>
            <person name="Crous P."/>
            <person name="Grigoriev I."/>
        </authorList>
    </citation>
    <scope>NUCLEOTIDE SEQUENCE</scope>
    <source>
        <strain evidence="15">CBS 133067</strain>
    </source>
</reference>
<dbReference type="EC" id="4.3.1.18" evidence="11"/>
<keyword evidence="6" id="KW-0862">Zinc</keyword>
<evidence type="ECO:0000256" key="11">
    <source>
        <dbReference type="ARBA" id="ARBA00066349"/>
    </source>
</evidence>
<dbReference type="InterPro" id="IPR051466">
    <property type="entry name" value="D-amino_acid_metab_enzyme"/>
</dbReference>
<evidence type="ECO:0000256" key="3">
    <source>
        <dbReference type="ARBA" id="ARBA00005323"/>
    </source>
</evidence>
<dbReference type="Pfam" id="PF14031">
    <property type="entry name" value="D-ser_dehydrat"/>
    <property type="match status" value="1"/>
</dbReference>
<keyword evidence="4" id="KW-0216">Detoxification</keyword>
<dbReference type="InterPro" id="IPR029066">
    <property type="entry name" value="PLP-binding_barrel"/>
</dbReference>
<evidence type="ECO:0000256" key="2">
    <source>
        <dbReference type="ARBA" id="ARBA00001947"/>
    </source>
</evidence>
<evidence type="ECO:0000313" key="16">
    <source>
        <dbReference type="Proteomes" id="UP000799772"/>
    </source>
</evidence>
<evidence type="ECO:0000259" key="14">
    <source>
        <dbReference type="SMART" id="SM01119"/>
    </source>
</evidence>
<comment type="function">
    <text evidence="10">Catalyzes the conversion of D-serine to pyruvate and ammonia. May play a role in D-serine detoxification.</text>
</comment>
<evidence type="ECO:0000256" key="9">
    <source>
        <dbReference type="ARBA" id="ARBA00051198"/>
    </source>
</evidence>
<dbReference type="InterPro" id="IPR001608">
    <property type="entry name" value="Ala_racemase_N"/>
</dbReference>
<evidence type="ECO:0000256" key="1">
    <source>
        <dbReference type="ARBA" id="ARBA00001933"/>
    </source>
</evidence>
<sequence length="480" mass="52755">MLYPMPSQAALQSQFVGKRIEDLTGPAAILDVAVARNNCSAMLKTVDKLKCHFRAHVKTHKTLQLTELQVPDPRPLRLIASTIAEIENLMPLMLESLAKGREVDMLYGVPFCVSAFPRIAELNRLLMRCSTPHHNSRPNFMGPLSVLVDHPAQLEFVQRAKAEGLEGAYVGIFIKIDTGYHRAGVSVKSESLAEMLRMLSRKPGMPDLNLRGFYSHLGHSYGFSTPAESVEGLIAEIRGLSDAVFPSMPRGEGPLLLSVGATPTATSAQNLLALSDNDPAMQQWHQLGEELDQKSCQLELHAGVYPLLDLQQVATGARPSEQSQPSIPATLSTKDIGLRILVEVASTYSDRAKPEALIPAGNLALGREPCKSYPGWGIVTPWRASRESGTLPGDGEKAFYDPARNRKGWIVGRVSQEHGMLTWESGDGDEFEPLNIGQKLLVWPNHACIAAAGYGWYYVVDSESEDSAIVRDVWVRWRGW</sequence>
<dbReference type="OrthoDB" id="20198at2759"/>
<dbReference type="SUPFAM" id="SSF51419">
    <property type="entry name" value="PLP-binding barrel"/>
    <property type="match status" value="1"/>
</dbReference>
<dbReference type="InterPro" id="IPR042208">
    <property type="entry name" value="D-ser_dehydrat-like_sf"/>
</dbReference>
<feature type="domain" description="D-serine dehydratase-like" evidence="14">
    <location>
        <begin position="337"/>
        <end position="461"/>
    </location>
</feature>
<evidence type="ECO:0000256" key="12">
    <source>
        <dbReference type="ARBA" id="ARBA00069616"/>
    </source>
</evidence>
<dbReference type="Gene3D" id="3.20.20.10">
    <property type="entry name" value="Alanine racemase"/>
    <property type="match status" value="1"/>
</dbReference>
<evidence type="ECO:0000256" key="10">
    <source>
        <dbReference type="ARBA" id="ARBA00055764"/>
    </source>
</evidence>
<keyword evidence="16" id="KW-1185">Reference proteome</keyword>
<keyword evidence="7" id="KW-0663">Pyridoxal phosphate</keyword>
<dbReference type="EMBL" id="ML978125">
    <property type="protein sequence ID" value="KAF2100077.1"/>
    <property type="molecule type" value="Genomic_DNA"/>
</dbReference>
<evidence type="ECO:0000256" key="8">
    <source>
        <dbReference type="ARBA" id="ARBA00023239"/>
    </source>
</evidence>
<evidence type="ECO:0000313" key="15">
    <source>
        <dbReference type="EMBL" id="KAF2100077.1"/>
    </source>
</evidence>
<evidence type="ECO:0000256" key="5">
    <source>
        <dbReference type="ARBA" id="ARBA00022723"/>
    </source>
</evidence>
<dbReference type="SMART" id="SM01119">
    <property type="entry name" value="D-ser_dehydrat"/>
    <property type="match status" value="1"/>
</dbReference>
<gene>
    <name evidence="15" type="ORF">NA57DRAFT_38502</name>
</gene>
<dbReference type="PANTHER" id="PTHR28004:SF2">
    <property type="entry name" value="D-SERINE DEHYDRATASE"/>
    <property type="match status" value="1"/>
</dbReference>
<dbReference type="GO" id="GO:0036088">
    <property type="term" value="P:D-serine catabolic process"/>
    <property type="evidence" value="ECO:0007669"/>
    <property type="project" value="TreeGrafter"/>
</dbReference>
<evidence type="ECO:0000256" key="13">
    <source>
        <dbReference type="ARBA" id="ARBA00075219"/>
    </source>
</evidence>